<dbReference type="OrthoDB" id="2507272at2759"/>
<feature type="region of interest" description="Disordered" evidence="1">
    <location>
        <begin position="1"/>
        <end position="74"/>
    </location>
</feature>
<organism evidence="2 3">
    <name type="scientific">Puccinia sorghi</name>
    <dbReference type="NCBI Taxonomy" id="27349"/>
    <lineage>
        <taxon>Eukaryota</taxon>
        <taxon>Fungi</taxon>
        <taxon>Dikarya</taxon>
        <taxon>Basidiomycota</taxon>
        <taxon>Pucciniomycotina</taxon>
        <taxon>Pucciniomycetes</taxon>
        <taxon>Pucciniales</taxon>
        <taxon>Pucciniaceae</taxon>
        <taxon>Puccinia</taxon>
    </lineage>
</organism>
<name>A0A0L6VV05_9BASI</name>
<protein>
    <submittedName>
        <fullName evidence="2">Uncharacterized protein</fullName>
    </submittedName>
</protein>
<dbReference type="VEuPathDB" id="FungiDB:VP01_1016g2"/>
<proteinExistence type="predicted"/>
<feature type="compositionally biased region" description="Polar residues" evidence="1">
    <location>
        <begin position="47"/>
        <end position="64"/>
    </location>
</feature>
<evidence type="ECO:0000256" key="1">
    <source>
        <dbReference type="SAM" id="MobiDB-lite"/>
    </source>
</evidence>
<dbReference type="EMBL" id="LAVV01000188">
    <property type="protein sequence ID" value="KNZ64546.1"/>
    <property type="molecule type" value="Genomic_DNA"/>
</dbReference>
<evidence type="ECO:0000313" key="2">
    <source>
        <dbReference type="EMBL" id="KNZ64546.1"/>
    </source>
</evidence>
<comment type="caution">
    <text evidence="2">The sequence shown here is derived from an EMBL/GenBank/DDBJ whole genome shotgun (WGS) entry which is preliminary data.</text>
</comment>
<sequence>MAESKSIEEDAPPNPTVSDAAKQWLAQLTKGKALDKSGGDDEVPRETNYQPLITNGQATGSSPANWRRAKTPPHVVSTSDMAMLIAEMKAQREDDQLWRQREESRAQRKADLEEQSRVTAIVTAVSKRFGESDILKPDGSNLRQWELLLRLRASERFGNPNFYTPEDGQEVNPAKEKIGGDIINASVHTDLTYDLLDLPSAAEIFARWLNFIRIDPAKHDTTASLHEAFSNAAKTFCEQGMVLDWDEMIGLIIQANLRDGLRQALNKKIDLFMEAHDNQIPSSQDVLRFLDAAKTEQKLDDSSQQIRILKFLLWRNQHGVTSVKTQTTSPRTVHTKDGASQTTLPLDALFNRLKAIRLARSLTIMINPPISDHYNLHQANHNYPATRQLTRQNSHSPPVKPRPSKPKHSVATSWQTKRASPTPLKMRTFPLNHPWTDSTCMSCQLTVVDKTILGNFDIINQISSSGKIFLRSL</sequence>
<dbReference type="Proteomes" id="UP000037035">
    <property type="component" value="Unassembled WGS sequence"/>
</dbReference>
<feature type="compositionally biased region" description="Basic and acidic residues" evidence="1">
    <location>
        <begin position="32"/>
        <end position="45"/>
    </location>
</feature>
<accession>A0A0L6VV05</accession>
<keyword evidence="3" id="KW-1185">Reference proteome</keyword>
<gene>
    <name evidence="2" type="ORF">VP01_1016g2</name>
</gene>
<reference evidence="2 3" key="1">
    <citation type="submission" date="2015-08" db="EMBL/GenBank/DDBJ databases">
        <title>Next Generation Sequencing and Analysis of the Genome of Puccinia sorghi L Schw, the Causal Agent of Maize Common Rust.</title>
        <authorList>
            <person name="Rochi L."/>
            <person name="Burguener G."/>
            <person name="Darino M."/>
            <person name="Turjanski A."/>
            <person name="Kreff E."/>
            <person name="Dieguez M.J."/>
            <person name="Sacco F."/>
        </authorList>
    </citation>
    <scope>NUCLEOTIDE SEQUENCE [LARGE SCALE GENOMIC DNA]</scope>
    <source>
        <strain evidence="2 3">RO10H11247</strain>
    </source>
</reference>
<evidence type="ECO:0000313" key="3">
    <source>
        <dbReference type="Proteomes" id="UP000037035"/>
    </source>
</evidence>
<feature type="region of interest" description="Disordered" evidence="1">
    <location>
        <begin position="389"/>
        <end position="426"/>
    </location>
</feature>
<dbReference type="AlphaFoldDB" id="A0A0L6VV05"/>